<keyword evidence="2" id="KW-1185">Reference proteome</keyword>
<dbReference type="Proteomes" id="UP001213799">
    <property type="component" value="Unassembled WGS sequence"/>
</dbReference>
<reference evidence="1" key="2">
    <citation type="submission" date="2023-01" db="EMBL/GenBank/DDBJ databases">
        <authorList>
            <person name="Petersen C."/>
        </authorList>
    </citation>
    <scope>NUCLEOTIDE SEQUENCE</scope>
    <source>
        <strain evidence="1">IBT 12815</strain>
    </source>
</reference>
<dbReference type="AlphaFoldDB" id="A0AAD6H6C6"/>
<reference evidence="1" key="1">
    <citation type="journal article" date="2023" name="IMA Fungus">
        <title>Comparative genomic study of the Penicillium genus elucidates a diverse pangenome and 15 lateral gene transfer events.</title>
        <authorList>
            <person name="Petersen C."/>
            <person name="Sorensen T."/>
            <person name="Nielsen M.R."/>
            <person name="Sondergaard T.E."/>
            <person name="Sorensen J.L."/>
            <person name="Fitzpatrick D.A."/>
            <person name="Frisvad J.C."/>
            <person name="Nielsen K.L."/>
        </authorList>
    </citation>
    <scope>NUCLEOTIDE SEQUENCE</scope>
    <source>
        <strain evidence="1">IBT 12815</strain>
    </source>
</reference>
<comment type="caution">
    <text evidence="1">The sequence shown here is derived from an EMBL/GenBank/DDBJ whole genome shotgun (WGS) entry which is preliminary data.</text>
</comment>
<gene>
    <name evidence="1" type="ORF">N7537_001840</name>
</gene>
<evidence type="ECO:0000313" key="2">
    <source>
        <dbReference type="Proteomes" id="UP001213799"/>
    </source>
</evidence>
<organism evidence="1 2">
    <name type="scientific">Penicillium hordei</name>
    <dbReference type="NCBI Taxonomy" id="40994"/>
    <lineage>
        <taxon>Eukaryota</taxon>
        <taxon>Fungi</taxon>
        <taxon>Dikarya</taxon>
        <taxon>Ascomycota</taxon>
        <taxon>Pezizomycotina</taxon>
        <taxon>Eurotiomycetes</taxon>
        <taxon>Eurotiomycetidae</taxon>
        <taxon>Eurotiales</taxon>
        <taxon>Aspergillaceae</taxon>
        <taxon>Penicillium</taxon>
    </lineage>
</organism>
<protein>
    <submittedName>
        <fullName evidence="1">Uncharacterized protein</fullName>
    </submittedName>
</protein>
<dbReference type="GeneID" id="81583140"/>
<proteinExistence type="predicted"/>
<accession>A0AAD6H6C6</accession>
<name>A0AAD6H6C6_9EURO</name>
<dbReference type="EMBL" id="JAQJAE010000001">
    <property type="protein sequence ID" value="KAJ5616726.1"/>
    <property type="molecule type" value="Genomic_DNA"/>
</dbReference>
<evidence type="ECO:0000313" key="1">
    <source>
        <dbReference type="EMBL" id="KAJ5616726.1"/>
    </source>
</evidence>
<dbReference type="RefSeq" id="XP_056757893.1">
    <property type="nucleotide sequence ID" value="XM_056892898.1"/>
</dbReference>
<sequence length="72" mass="7835">MAVHGSPSSESVSKWARRLLRAVQALLLPTLLQYHSSTGSKPLRRTAHDPSAARNCAYVIPVGRQNPCIQPS</sequence>